<feature type="region of interest" description="Disordered" evidence="1">
    <location>
        <begin position="1"/>
        <end position="23"/>
    </location>
</feature>
<feature type="compositionally biased region" description="Polar residues" evidence="1">
    <location>
        <begin position="39"/>
        <end position="49"/>
    </location>
</feature>
<dbReference type="Proteomes" id="UP001295423">
    <property type="component" value="Unassembled WGS sequence"/>
</dbReference>
<proteinExistence type="predicted"/>
<gene>
    <name evidence="2" type="ORF">CYCCA115_LOCUS20710</name>
</gene>
<accession>A0AAD2JME8</accession>
<evidence type="ECO:0000313" key="2">
    <source>
        <dbReference type="EMBL" id="CAJ1964600.1"/>
    </source>
</evidence>
<feature type="region of interest" description="Disordered" evidence="1">
    <location>
        <begin position="108"/>
        <end position="148"/>
    </location>
</feature>
<protein>
    <submittedName>
        <fullName evidence="2">Uncharacterized protein</fullName>
    </submittedName>
</protein>
<sequence length="212" mass="24478">MRGFPTQVAELNSTPTSDHGPMDYESIYKFQQKEHRKTTTGMLNQQRGCNGNGDRWERKIPLHIGDEHSTRQWPGQSHFVADGDSWMDSLFLLEGNIFERPNDLATEFGGKWNRTTEQASDEEPKSKRQSLDLTDVGRRHQSGETRNVLRDDHSDNHVFFRKQYVDLMFSSLSIKGWDHDGTSCLPCHQIDLIKEPTCVYIASCKPSFRFKL</sequence>
<feature type="region of interest" description="Disordered" evidence="1">
    <location>
        <begin position="36"/>
        <end position="55"/>
    </location>
</feature>
<evidence type="ECO:0000256" key="1">
    <source>
        <dbReference type="SAM" id="MobiDB-lite"/>
    </source>
</evidence>
<keyword evidence="3" id="KW-1185">Reference proteome</keyword>
<feature type="compositionally biased region" description="Basic and acidic residues" evidence="1">
    <location>
        <begin position="122"/>
        <end position="148"/>
    </location>
</feature>
<dbReference type="AlphaFoldDB" id="A0AAD2JME8"/>
<reference evidence="2" key="1">
    <citation type="submission" date="2023-08" db="EMBL/GenBank/DDBJ databases">
        <authorList>
            <person name="Audoor S."/>
            <person name="Bilcke G."/>
        </authorList>
    </citation>
    <scope>NUCLEOTIDE SEQUENCE</scope>
</reference>
<organism evidence="2 3">
    <name type="scientific">Cylindrotheca closterium</name>
    <dbReference type="NCBI Taxonomy" id="2856"/>
    <lineage>
        <taxon>Eukaryota</taxon>
        <taxon>Sar</taxon>
        <taxon>Stramenopiles</taxon>
        <taxon>Ochrophyta</taxon>
        <taxon>Bacillariophyta</taxon>
        <taxon>Bacillariophyceae</taxon>
        <taxon>Bacillariophycidae</taxon>
        <taxon>Bacillariales</taxon>
        <taxon>Bacillariaceae</taxon>
        <taxon>Cylindrotheca</taxon>
    </lineage>
</organism>
<comment type="caution">
    <text evidence="2">The sequence shown here is derived from an EMBL/GenBank/DDBJ whole genome shotgun (WGS) entry which is preliminary data.</text>
</comment>
<dbReference type="EMBL" id="CAKOGP040002191">
    <property type="protein sequence ID" value="CAJ1964600.1"/>
    <property type="molecule type" value="Genomic_DNA"/>
</dbReference>
<evidence type="ECO:0000313" key="3">
    <source>
        <dbReference type="Proteomes" id="UP001295423"/>
    </source>
</evidence>
<name>A0AAD2JME8_9STRA</name>